<name>A0ABY7QJI3_9FLAO</name>
<proteinExistence type="predicted"/>
<accession>A0ABY7QJI3</accession>
<dbReference type="InterPro" id="IPR036779">
    <property type="entry name" value="LysM_dom_sf"/>
</dbReference>
<organism evidence="2 3">
    <name type="scientific">Chryseobacterium camelliae</name>
    <dbReference type="NCBI Taxonomy" id="1265445"/>
    <lineage>
        <taxon>Bacteria</taxon>
        <taxon>Pseudomonadati</taxon>
        <taxon>Bacteroidota</taxon>
        <taxon>Flavobacteriia</taxon>
        <taxon>Flavobacteriales</taxon>
        <taxon>Weeksellaceae</taxon>
        <taxon>Chryseobacterium group</taxon>
        <taxon>Chryseobacterium</taxon>
    </lineage>
</organism>
<dbReference type="CDD" id="cd00118">
    <property type="entry name" value="LysM"/>
    <property type="match status" value="1"/>
</dbReference>
<evidence type="ECO:0000313" key="3">
    <source>
        <dbReference type="Proteomes" id="UP001210978"/>
    </source>
</evidence>
<protein>
    <submittedName>
        <fullName evidence="2">LysM peptidoglycan-binding domain-containing protein</fullName>
    </submittedName>
</protein>
<keyword evidence="3" id="KW-1185">Reference proteome</keyword>
<dbReference type="EMBL" id="CP115859">
    <property type="protein sequence ID" value="WBV59853.1"/>
    <property type="molecule type" value="Genomic_DNA"/>
</dbReference>
<dbReference type="Proteomes" id="UP001210978">
    <property type="component" value="Chromosome"/>
</dbReference>
<feature type="domain" description="LysM" evidence="1">
    <location>
        <begin position="8"/>
        <end position="32"/>
    </location>
</feature>
<dbReference type="InterPro" id="IPR018392">
    <property type="entry name" value="LysM"/>
</dbReference>
<evidence type="ECO:0000313" key="2">
    <source>
        <dbReference type="EMBL" id="WBV59853.1"/>
    </source>
</evidence>
<dbReference type="RefSeq" id="WP_271148206.1">
    <property type="nucleotide sequence ID" value="NZ_CP115859.1"/>
</dbReference>
<gene>
    <name evidence="2" type="ORF">PFY12_12465</name>
</gene>
<dbReference type="Gene3D" id="3.10.350.10">
    <property type="entry name" value="LysM domain"/>
    <property type="match status" value="1"/>
</dbReference>
<reference evidence="2 3" key="1">
    <citation type="submission" date="2023-01" db="EMBL/GenBank/DDBJ databases">
        <title>Complete genome of Chryseobacterium camelliae VAN22-5A.</title>
        <authorList>
            <person name="Zong G."/>
            <person name="Cao G."/>
        </authorList>
    </citation>
    <scope>NUCLEOTIDE SEQUENCE [LARGE SCALE GENOMIC DNA]</scope>
    <source>
        <strain evidence="2 3">VAN22-5A</strain>
    </source>
</reference>
<evidence type="ECO:0000259" key="1">
    <source>
        <dbReference type="Pfam" id="PF01476"/>
    </source>
</evidence>
<sequence>MEINFIKYNVRPNDTLSSIASRLKITKEDLKNFHNSRCEKMNRLYVENLKGVNYILISTNYTNKEENLKRQQQLLPSKEYSKEFHSEHYTIKENIEWSTEKEISIEYQVDLIVEDKKHQTIISVNQTDFKKDHIKPDDKISSLSIACMQTISPVPFIISGNGILQEIFEPQKVLKKFKNKRCDIEDFFSGEIPKKYLDLFEENLSNENYLFKHLTSTLLYQVLFPKMDWFHKTLVWTEAFTVYPNSFSVHCEFETEHYINNDSQTIKTTVKGNINDHCTLLEVIKSRRFNDSVSDDRIKGEIYIEYTTSTKSKQLSEAQAVITLWQQEELYFKHHLSINQT</sequence>
<dbReference type="Pfam" id="PF01476">
    <property type="entry name" value="LysM"/>
    <property type="match status" value="1"/>
</dbReference>